<keyword evidence="3" id="KW-0963">Cytoplasm</keyword>
<evidence type="ECO:0000256" key="2">
    <source>
        <dbReference type="ARBA" id="ARBA00022448"/>
    </source>
</evidence>
<dbReference type="EMBL" id="CP077084">
    <property type="protein sequence ID" value="QXH84805.1"/>
    <property type="molecule type" value="Genomic_DNA"/>
</dbReference>
<dbReference type="InterPro" id="IPR009335">
    <property type="entry name" value="T3SS_HrpE/ATPase_suE"/>
</dbReference>
<dbReference type="GO" id="GO:0005737">
    <property type="term" value="C:cytoplasm"/>
    <property type="evidence" value="ECO:0007669"/>
    <property type="project" value="UniProtKB-SubCell"/>
</dbReference>
<accession>A0A8H9Z1G4</accession>
<evidence type="ECO:0000313" key="7">
    <source>
        <dbReference type="EMBL" id="QXH84805.1"/>
    </source>
</evidence>
<dbReference type="EMBL" id="JABWQF010000043">
    <property type="protein sequence ID" value="MBC3298314.1"/>
    <property type="molecule type" value="Genomic_DNA"/>
</dbReference>
<dbReference type="NCBIfam" id="TIGR02499">
    <property type="entry name" value="HrpE_YscL_not"/>
    <property type="match status" value="1"/>
</dbReference>
<sequence length="189" mass="21803">MFCRRTIEVQKDNLELAQTLISRQTLADFSQGSQLLSHATAQANKLLTEANEEREAMLERAAFEIWQRADAQFKRWESERQRMCDDLERYATSVVNQAINRLLDDTAEPKRLAALLRHLIAVQLPEVSATLLCHPLETEIVKRCFAHQRSTLWKLQPDETVEPQTLVLKTDEGDFRISWSSMLEALGQH</sequence>
<organism evidence="6">
    <name type="scientific">Pseudomonas tritici</name>
    <dbReference type="NCBI Taxonomy" id="2745518"/>
    <lineage>
        <taxon>Bacteria</taxon>
        <taxon>Pseudomonadati</taxon>
        <taxon>Pseudomonadota</taxon>
        <taxon>Gammaproteobacteria</taxon>
        <taxon>Pseudomonadales</taxon>
        <taxon>Pseudomonadaceae</taxon>
        <taxon>Pseudomonas</taxon>
    </lineage>
</organism>
<dbReference type="Proteomes" id="UP000615613">
    <property type="component" value="Chromosome"/>
</dbReference>
<dbReference type="RefSeq" id="WP_065875208.1">
    <property type="nucleotide sequence ID" value="NZ_CP077084.1"/>
</dbReference>
<reference evidence="7" key="2">
    <citation type="submission" date="2021-06" db="EMBL/GenBank/DDBJ databases">
        <title>Updating the genus Pseudomonas: Description of 43 new species and partition of the Pseudomonas putida group.</title>
        <authorList>
            <person name="Girard L."/>
            <person name="Lood C."/>
            <person name="Vandamme P."/>
            <person name="Rokni-Zadeh H."/>
            <person name="van Noort V."/>
            <person name="Hofte M."/>
            <person name="Lavigne R."/>
            <person name="De Mot R."/>
        </authorList>
    </citation>
    <scope>NUCLEOTIDE SEQUENCE</scope>
    <source>
        <strain evidence="7">SWRI145</strain>
    </source>
</reference>
<evidence type="ECO:0000256" key="5">
    <source>
        <dbReference type="ARBA" id="ARBA00024335"/>
    </source>
</evidence>
<keyword evidence="8" id="KW-1185">Reference proteome</keyword>
<dbReference type="Pfam" id="PF06188">
    <property type="entry name" value="HrpE"/>
    <property type="match status" value="1"/>
</dbReference>
<dbReference type="InterPro" id="IPR012842">
    <property type="entry name" value="T3SS_SctL/SctL2"/>
</dbReference>
<dbReference type="GO" id="GO:0030254">
    <property type="term" value="P:protein secretion by the type III secretion system"/>
    <property type="evidence" value="ECO:0007669"/>
    <property type="project" value="InterPro"/>
</dbReference>
<evidence type="ECO:0000313" key="8">
    <source>
        <dbReference type="Proteomes" id="UP000615613"/>
    </source>
</evidence>
<dbReference type="KEGG" id="ptrt:HU722_0004815"/>
<proteinExistence type="inferred from homology"/>
<gene>
    <name evidence="6" type="primary">sctL</name>
    <name evidence="7" type="ORF">HU722_0004815</name>
    <name evidence="6" type="ORF">HU722_42965</name>
</gene>
<comment type="similarity">
    <text evidence="5">Belongs to the SctL stator family.</text>
</comment>
<keyword evidence="2" id="KW-0813">Transport</keyword>
<comment type="subcellular location">
    <subcellularLocation>
        <location evidence="1">Cytoplasm</location>
    </subcellularLocation>
</comment>
<name>A0A8H9Z1G4_9PSED</name>
<dbReference type="AlphaFoldDB" id="A0A8H9Z1G4"/>
<evidence type="ECO:0000256" key="1">
    <source>
        <dbReference type="ARBA" id="ARBA00004496"/>
    </source>
</evidence>
<evidence type="ECO:0000313" key="6">
    <source>
        <dbReference type="EMBL" id="MBC3298314.1"/>
    </source>
</evidence>
<keyword evidence="4" id="KW-0653">Protein transport</keyword>
<evidence type="ECO:0000256" key="4">
    <source>
        <dbReference type="ARBA" id="ARBA00022927"/>
    </source>
</evidence>
<reference evidence="6" key="1">
    <citation type="journal article" date="2020" name="Microorganisms">
        <title>Reliable Identification of Environmental Pseudomonas Isolates Using the rpoD Gene.</title>
        <authorList>
            <consortium name="The Broad Institute Genome Sequencing Platform"/>
            <person name="Girard L."/>
            <person name="Lood C."/>
            <person name="Rokni-Zadeh H."/>
            <person name="van Noort V."/>
            <person name="Lavigne R."/>
            <person name="De Mot R."/>
        </authorList>
    </citation>
    <scope>NUCLEOTIDE SEQUENCE [LARGE SCALE GENOMIC DNA]</scope>
    <source>
        <strain evidence="6">SWRI145</strain>
    </source>
</reference>
<evidence type="ECO:0000256" key="3">
    <source>
        <dbReference type="ARBA" id="ARBA00022490"/>
    </source>
</evidence>
<protein>
    <submittedName>
        <fullName evidence="6">Type III secretion system stator protein SctL</fullName>
    </submittedName>
</protein>